<keyword evidence="3" id="KW-0472">Membrane</keyword>
<dbReference type="PRINTS" id="PR00081">
    <property type="entry name" value="GDHRDH"/>
</dbReference>
<dbReference type="eggNOG" id="COG0300">
    <property type="taxonomic scope" value="Bacteria"/>
</dbReference>
<dbReference type="GO" id="GO:0016491">
    <property type="term" value="F:oxidoreductase activity"/>
    <property type="evidence" value="ECO:0007669"/>
    <property type="project" value="UniProtKB-KW"/>
</dbReference>
<dbReference type="AlphaFoldDB" id="L8JX35"/>
<evidence type="ECO:0000256" key="3">
    <source>
        <dbReference type="SAM" id="Phobius"/>
    </source>
</evidence>
<evidence type="ECO:0000256" key="2">
    <source>
        <dbReference type="ARBA" id="ARBA00023002"/>
    </source>
</evidence>
<dbReference type="PANTHER" id="PTHR44196:SF3">
    <property type="entry name" value="SHORT CHAIN DEHYDROGENASE FAMILY PROTEIN"/>
    <property type="match status" value="1"/>
</dbReference>
<evidence type="ECO:0000256" key="1">
    <source>
        <dbReference type="ARBA" id="ARBA00006484"/>
    </source>
</evidence>
<dbReference type="InterPro" id="IPR036291">
    <property type="entry name" value="NAD(P)-bd_dom_sf"/>
</dbReference>
<name>L8JX35_9BACT</name>
<dbReference type="STRING" id="1237149.C900_04197"/>
<protein>
    <submittedName>
        <fullName evidence="4">Short chain dehydrogenase</fullName>
    </submittedName>
</protein>
<accession>L8JX35</accession>
<dbReference type="GO" id="GO:0016020">
    <property type="term" value="C:membrane"/>
    <property type="evidence" value="ECO:0007669"/>
    <property type="project" value="TreeGrafter"/>
</dbReference>
<dbReference type="Pfam" id="PF00106">
    <property type="entry name" value="adh_short"/>
    <property type="match status" value="1"/>
</dbReference>
<comment type="caution">
    <text evidence="4">The sequence shown here is derived from an EMBL/GenBank/DDBJ whole genome shotgun (WGS) entry which is preliminary data.</text>
</comment>
<evidence type="ECO:0000313" key="5">
    <source>
        <dbReference type="Proteomes" id="UP000011135"/>
    </source>
</evidence>
<keyword evidence="3" id="KW-0812">Transmembrane</keyword>
<dbReference type="PATRIC" id="fig|1237149.3.peg.481"/>
<organism evidence="4 5">
    <name type="scientific">Fulvivirga imtechensis AK7</name>
    <dbReference type="NCBI Taxonomy" id="1237149"/>
    <lineage>
        <taxon>Bacteria</taxon>
        <taxon>Pseudomonadati</taxon>
        <taxon>Bacteroidota</taxon>
        <taxon>Cytophagia</taxon>
        <taxon>Cytophagales</taxon>
        <taxon>Fulvivirgaceae</taxon>
        <taxon>Fulvivirga</taxon>
    </lineage>
</organism>
<sequence length="243" mass="26884">MKTVLLLGATSDIGQALAEKYAKEGYGLLLAGRNLTHLEDISADLNIRYNVAVRCYFFEALDYGSHSSFYEELPGTPDVTICIFGYLGEQERAETEWQECERIMDVNYKAAVSILNIVANSYQKAGSGTIIGISSVAGDRGRQSNYFYGSAKAGFTAYLSGLRNRLFKSQVHVLTVKPGFVNTKMTEGMPLPAPLTAEPQKVASAIYSAARKKKNVLYVLGVWRLIMTVIVLIPEFVFKRLKL</sequence>
<keyword evidence="2" id="KW-0560">Oxidoreductase</keyword>
<comment type="similarity">
    <text evidence="1">Belongs to the short-chain dehydrogenases/reductases (SDR) family.</text>
</comment>
<feature type="transmembrane region" description="Helical" evidence="3">
    <location>
        <begin position="216"/>
        <end position="238"/>
    </location>
</feature>
<dbReference type="Gene3D" id="3.40.50.720">
    <property type="entry name" value="NAD(P)-binding Rossmann-like Domain"/>
    <property type="match status" value="1"/>
</dbReference>
<dbReference type="PANTHER" id="PTHR44196">
    <property type="entry name" value="DEHYDROGENASE/REDUCTASE SDR FAMILY MEMBER 7B"/>
    <property type="match status" value="1"/>
</dbReference>
<keyword evidence="5" id="KW-1185">Reference proteome</keyword>
<dbReference type="NCBIfam" id="NF005489">
    <property type="entry name" value="PRK07102.1"/>
    <property type="match status" value="1"/>
</dbReference>
<evidence type="ECO:0000313" key="4">
    <source>
        <dbReference type="EMBL" id="ELR73345.1"/>
    </source>
</evidence>
<dbReference type="SUPFAM" id="SSF51735">
    <property type="entry name" value="NAD(P)-binding Rossmann-fold domains"/>
    <property type="match status" value="1"/>
</dbReference>
<keyword evidence="3" id="KW-1133">Transmembrane helix</keyword>
<dbReference type="InterPro" id="IPR002347">
    <property type="entry name" value="SDR_fam"/>
</dbReference>
<dbReference type="RefSeq" id="WP_009577926.1">
    <property type="nucleotide sequence ID" value="NZ_AMZN01000006.1"/>
</dbReference>
<proteinExistence type="inferred from homology"/>
<dbReference type="EMBL" id="AMZN01000006">
    <property type="protein sequence ID" value="ELR73345.1"/>
    <property type="molecule type" value="Genomic_DNA"/>
</dbReference>
<reference evidence="4 5" key="1">
    <citation type="submission" date="2012-12" db="EMBL/GenBank/DDBJ databases">
        <title>Genome assembly of Fulvivirga imtechensis AK7.</title>
        <authorList>
            <person name="Nupur N."/>
            <person name="Khatri I."/>
            <person name="Kumar R."/>
            <person name="Subramanian S."/>
            <person name="Pinnaka A."/>
        </authorList>
    </citation>
    <scope>NUCLEOTIDE SEQUENCE [LARGE SCALE GENOMIC DNA]</scope>
    <source>
        <strain evidence="4 5">AK7</strain>
    </source>
</reference>
<gene>
    <name evidence="4" type="ORF">C900_04197</name>
</gene>
<dbReference type="OrthoDB" id="335726at2"/>
<dbReference type="Proteomes" id="UP000011135">
    <property type="component" value="Unassembled WGS sequence"/>
</dbReference>